<proteinExistence type="inferred from homology"/>
<evidence type="ECO:0000256" key="1">
    <source>
        <dbReference type="ARBA" id="ARBA00000681"/>
    </source>
</evidence>
<sequence length="388" mass="44460">MNESFKNCFNLSTPKTKLMKMNKLIIFLSTIFAIMLLSVSCKKNIDTVQNPKPDNSTPFVPEQTLKEKAPFPIGASIDPTHLKTNLRYKNVLIKEFNSITPENMMKMNMIQPAPNRFDYTKADELVNFAIQDKKRIHGHALIWHESLPTWVQNFQGDSLAWENLFKTHIQTVVGYYKGKLAGWDVVNEAIGNDGGTRNDNTNQGSIWRRKLGADYVARAFLYARQADPDVLLFYNDYGQESNPKKLQAIISLVQDLKRRNIPIDGLGLQMHIDINTSEAGINYAIQESVKTGLKIHISEIDIALNPSNSTLEKPTAEMLERQRQKYLMVVRAYKNLVPKAQQYGITQWNVGDADSWIRSYLKRNDFPLIFDVNYDRKPSYYGVLEGFK</sequence>
<feature type="active site" description="Nucleophile" evidence="9">
    <location>
        <position position="299"/>
    </location>
</feature>
<dbReference type="PANTHER" id="PTHR31490:SF88">
    <property type="entry name" value="BETA-XYLANASE"/>
    <property type="match status" value="1"/>
</dbReference>
<protein>
    <recommendedName>
        <fullName evidence="10">Beta-xylanase</fullName>
        <ecNumber evidence="10">3.2.1.8</ecNumber>
    </recommendedName>
</protein>
<reference evidence="12 13" key="1">
    <citation type="submission" date="2016-10" db="EMBL/GenBank/DDBJ databases">
        <authorList>
            <person name="de Groot N.N."/>
        </authorList>
    </citation>
    <scope>NUCLEOTIDE SEQUENCE [LARGE SCALE GENOMIC DNA]</scope>
    <source>
        <strain>GEY</strain>
        <strain evidence="13">DSM 9560</strain>
    </source>
</reference>
<accession>A0A1I2G8I2</accession>
<dbReference type="GO" id="GO:0045493">
    <property type="term" value="P:xylan catabolic process"/>
    <property type="evidence" value="ECO:0007669"/>
    <property type="project" value="UniProtKB-KW"/>
</dbReference>
<evidence type="ECO:0000256" key="5">
    <source>
        <dbReference type="ARBA" id="ARBA00022801"/>
    </source>
</evidence>
<evidence type="ECO:0000256" key="6">
    <source>
        <dbReference type="ARBA" id="ARBA00023277"/>
    </source>
</evidence>
<dbReference type="PROSITE" id="PS00591">
    <property type="entry name" value="GH10_1"/>
    <property type="match status" value="1"/>
</dbReference>
<evidence type="ECO:0000256" key="7">
    <source>
        <dbReference type="ARBA" id="ARBA00023295"/>
    </source>
</evidence>
<dbReference type="Proteomes" id="UP000199513">
    <property type="component" value="Unassembled WGS sequence"/>
</dbReference>
<evidence type="ECO:0000256" key="4">
    <source>
        <dbReference type="ARBA" id="ARBA00022729"/>
    </source>
</evidence>
<feature type="domain" description="GH10" evidence="11">
    <location>
        <begin position="54"/>
        <end position="386"/>
    </location>
</feature>
<dbReference type="PROSITE" id="PS51760">
    <property type="entry name" value="GH10_2"/>
    <property type="match status" value="1"/>
</dbReference>
<dbReference type="InterPro" id="IPR017853">
    <property type="entry name" value="GH"/>
</dbReference>
<evidence type="ECO:0000256" key="3">
    <source>
        <dbReference type="ARBA" id="ARBA00022651"/>
    </source>
</evidence>
<dbReference type="GO" id="GO:0031176">
    <property type="term" value="F:endo-1,4-beta-xylanase activity"/>
    <property type="evidence" value="ECO:0007669"/>
    <property type="project" value="UniProtKB-EC"/>
</dbReference>
<evidence type="ECO:0000259" key="11">
    <source>
        <dbReference type="PROSITE" id="PS51760"/>
    </source>
</evidence>
<evidence type="ECO:0000256" key="9">
    <source>
        <dbReference type="PROSITE-ProRule" id="PRU10061"/>
    </source>
</evidence>
<evidence type="ECO:0000256" key="10">
    <source>
        <dbReference type="RuleBase" id="RU361174"/>
    </source>
</evidence>
<dbReference type="PANTHER" id="PTHR31490">
    <property type="entry name" value="GLYCOSYL HYDROLASE"/>
    <property type="match status" value="1"/>
</dbReference>
<dbReference type="Pfam" id="PF00331">
    <property type="entry name" value="Glyco_hydro_10"/>
    <property type="match status" value="1"/>
</dbReference>
<dbReference type="SMART" id="SM00633">
    <property type="entry name" value="Glyco_10"/>
    <property type="match status" value="1"/>
</dbReference>
<dbReference type="PRINTS" id="PR00134">
    <property type="entry name" value="GLHYDRLASE10"/>
</dbReference>
<dbReference type="EMBL" id="FONY01000017">
    <property type="protein sequence ID" value="SFF13463.1"/>
    <property type="molecule type" value="Genomic_DNA"/>
</dbReference>
<keyword evidence="6 10" id="KW-0119">Carbohydrate metabolism</keyword>
<keyword evidence="8 10" id="KW-0624">Polysaccharide degradation</keyword>
<keyword evidence="3 12" id="KW-0858">Xylan degradation</keyword>
<name>A0A1I2G8I2_9BACT</name>
<keyword evidence="5 10" id="KW-0378">Hydrolase</keyword>
<dbReference type="EC" id="3.2.1.8" evidence="10"/>
<dbReference type="AlphaFoldDB" id="A0A1I2G8I2"/>
<evidence type="ECO:0000256" key="2">
    <source>
        <dbReference type="ARBA" id="ARBA00007495"/>
    </source>
</evidence>
<dbReference type="Gene3D" id="3.20.20.80">
    <property type="entry name" value="Glycosidases"/>
    <property type="match status" value="1"/>
</dbReference>
<keyword evidence="13" id="KW-1185">Reference proteome</keyword>
<gene>
    <name evidence="12" type="ORF">SAMN04488541_101718</name>
</gene>
<keyword evidence="4" id="KW-0732">Signal</keyword>
<keyword evidence="7 10" id="KW-0326">Glycosidase</keyword>
<comment type="catalytic activity">
    <reaction evidence="1 10">
        <text>Endohydrolysis of (1-&gt;4)-beta-D-xylosidic linkages in xylans.</text>
        <dbReference type="EC" id="3.2.1.8"/>
    </reaction>
</comment>
<dbReference type="OrthoDB" id="9809277at2"/>
<evidence type="ECO:0000256" key="8">
    <source>
        <dbReference type="ARBA" id="ARBA00023326"/>
    </source>
</evidence>
<evidence type="ECO:0000313" key="12">
    <source>
        <dbReference type="EMBL" id="SFF13463.1"/>
    </source>
</evidence>
<dbReference type="InterPro" id="IPR031158">
    <property type="entry name" value="GH10_AS"/>
</dbReference>
<dbReference type="SUPFAM" id="SSF51445">
    <property type="entry name" value="(Trans)glycosidases"/>
    <property type="match status" value="1"/>
</dbReference>
<dbReference type="STRING" id="1003.SAMN04488541_101718"/>
<evidence type="ECO:0000313" key="13">
    <source>
        <dbReference type="Proteomes" id="UP000199513"/>
    </source>
</evidence>
<dbReference type="InterPro" id="IPR001000">
    <property type="entry name" value="GH10_dom"/>
</dbReference>
<dbReference type="InterPro" id="IPR044846">
    <property type="entry name" value="GH10"/>
</dbReference>
<comment type="similarity">
    <text evidence="2 10">Belongs to the glycosyl hydrolase 10 (cellulase F) family.</text>
</comment>
<organism evidence="12 13">
    <name type="scientific">Thermoflexibacter ruber</name>
    <dbReference type="NCBI Taxonomy" id="1003"/>
    <lineage>
        <taxon>Bacteria</taxon>
        <taxon>Pseudomonadati</taxon>
        <taxon>Bacteroidota</taxon>
        <taxon>Cytophagia</taxon>
        <taxon>Cytophagales</taxon>
        <taxon>Thermoflexibacteraceae</taxon>
        <taxon>Thermoflexibacter</taxon>
    </lineage>
</organism>